<evidence type="ECO:0000313" key="2">
    <source>
        <dbReference type="Proteomes" id="UP000219338"/>
    </source>
</evidence>
<protein>
    <submittedName>
        <fullName evidence="1">Uncharacterized protein</fullName>
    </submittedName>
</protein>
<proteinExistence type="predicted"/>
<organism evidence="1 2">
    <name type="scientific">Armillaria ostoyae</name>
    <name type="common">Armillaria root rot fungus</name>
    <dbReference type="NCBI Taxonomy" id="47428"/>
    <lineage>
        <taxon>Eukaryota</taxon>
        <taxon>Fungi</taxon>
        <taxon>Dikarya</taxon>
        <taxon>Basidiomycota</taxon>
        <taxon>Agaricomycotina</taxon>
        <taxon>Agaricomycetes</taxon>
        <taxon>Agaricomycetidae</taxon>
        <taxon>Agaricales</taxon>
        <taxon>Marasmiineae</taxon>
        <taxon>Physalacriaceae</taxon>
        <taxon>Armillaria</taxon>
    </lineage>
</organism>
<dbReference type="EMBL" id="FUEG01000004">
    <property type="protein sequence ID" value="SJL03838.1"/>
    <property type="molecule type" value="Genomic_DNA"/>
</dbReference>
<sequence>MGTNYEISSFIYYEIPAEISEHLEYPTIKRYPSREGLETQKFRTWSLRYWKFRMYLENSSEEDQCVFNLNHLNRVLKRTLYTYYEIPAEVSKQCYEKLEISQK</sequence>
<name>A0A284R551_ARMOS</name>
<dbReference type="AlphaFoldDB" id="A0A284R551"/>
<accession>A0A284R551</accession>
<keyword evidence="2" id="KW-1185">Reference proteome</keyword>
<dbReference type="Proteomes" id="UP000219338">
    <property type="component" value="Unassembled WGS sequence"/>
</dbReference>
<gene>
    <name evidence="1" type="ORF">ARMOST_07195</name>
</gene>
<evidence type="ECO:0000313" key="1">
    <source>
        <dbReference type="EMBL" id="SJL03838.1"/>
    </source>
</evidence>
<reference evidence="2" key="1">
    <citation type="journal article" date="2017" name="Nat. Ecol. Evol.">
        <title>Genome expansion and lineage-specific genetic innovations in the forest pathogenic fungi Armillaria.</title>
        <authorList>
            <person name="Sipos G."/>
            <person name="Prasanna A.N."/>
            <person name="Walter M.C."/>
            <person name="O'Connor E."/>
            <person name="Balint B."/>
            <person name="Krizsan K."/>
            <person name="Kiss B."/>
            <person name="Hess J."/>
            <person name="Varga T."/>
            <person name="Slot J."/>
            <person name="Riley R."/>
            <person name="Boka B."/>
            <person name="Rigling D."/>
            <person name="Barry K."/>
            <person name="Lee J."/>
            <person name="Mihaltcheva S."/>
            <person name="LaButti K."/>
            <person name="Lipzen A."/>
            <person name="Waldron R."/>
            <person name="Moloney N.M."/>
            <person name="Sperisen C."/>
            <person name="Kredics L."/>
            <person name="Vagvoelgyi C."/>
            <person name="Patrignani A."/>
            <person name="Fitzpatrick D."/>
            <person name="Nagy I."/>
            <person name="Doyle S."/>
            <person name="Anderson J.B."/>
            <person name="Grigoriev I.V."/>
            <person name="Gueldener U."/>
            <person name="Muensterkoetter M."/>
            <person name="Nagy L.G."/>
        </authorList>
    </citation>
    <scope>NUCLEOTIDE SEQUENCE [LARGE SCALE GENOMIC DNA]</scope>
    <source>
        <strain evidence="2">C18/9</strain>
    </source>
</reference>